<accession>A0A2W4VMD6</accession>
<dbReference type="AlphaFoldDB" id="A0A2W4VMD6"/>
<name>A0A2W4VMD6_9CYAN</name>
<dbReference type="Gene3D" id="1.10.1220.10">
    <property type="entry name" value="Met repressor-like"/>
    <property type="match status" value="1"/>
</dbReference>
<evidence type="ECO:0000313" key="1">
    <source>
        <dbReference type="EMBL" id="PZO08248.1"/>
    </source>
</evidence>
<dbReference type="GO" id="GO:0006355">
    <property type="term" value="P:regulation of DNA-templated transcription"/>
    <property type="evidence" value="ECO:0007669"/>
    <property type="project" value="InterPro"/>
</dbReference>
<dbReference type="InterPro" id="IPR013321">
    <property type="entry name" value="Arc_rbn_hlx_hlx"/>
</dbReference>
<organism evidence="1 2">
    <name type="scientific">Leptolyngbya foveolarum</name>
    <dbReference type="NCBI Taxonomy" id="47253"/>
    <lineage>
        <taxon>Bacteria</taxon>
        <taxon>Bacillati</taxon>
        <taxon>Cyanobacteriota</taxon>
        <taxon>Cyanophyceae</taxon>
        <taxon>Leptolyngbyales</taxon>
        <taxon>Leptolyngbyaceae</taxon>
        <taxon>Leptolyngbya group</taxon>
        <taxon>Leptolyngbya</taxon>
    </lineage>
</organism>
<evidence type="ECO:0000313" key="2">
    <source>
        <dbReference type="Proteomes" id="UP000249354"/>
    </source>
</evidence>
<proteinExistence type="predicted"/>
<protein>
    <submittedName>
        <fullName evidence="1">Uncharacterized protein</fullName>
    </submittedName>
</protein>
<reference evidence="1 2" key="2">
    <citation type="submission" date="2018-06" db="EMBL/GenBank/DDBJ databases">
        <title>Metagenomic assembly of (sub)arctic Cyanobacteria and their associated microbiome from non-axenic cultures.</title>
        <authorList>
            <person name="Baurain D."/>
        </authorList>
    </citation>
    <scope>NUCLEOTIDE SEQUENCE [LARGE SCALE GENOMIC DNA]</scope>
    <source>
        <strain evidence="1">ULC129bin1</strain>
    </source>
</reference>
<dbReference type="Proteomes" id="UP000249354">
    <property type="component" value="Unassembled WGS sequence"/>
</dbReference>
<reference evidence="2" key="1">
    <citation type="submission" date="2018-04" db="EMBL/GenBank/DDBJ databases">
        <authorList>
            <person name="Cornet L."/>
        </authorList>
    </citation>
    <scope>NUCLEOTIDE SEQUENCE [LARGE SCALE GENOMIC DNA]</scope>
</reference>
<sequence length="83" mass="9747">MKNSTAKYKNPDYKKGTYYLRKTVTHEMRIYAATMKMEMSDLFQMAVQQFMEKHPPKQIALSVLFLEPFSQSAFSQNVSYPQP</sequence>
<dbReference type="EMBL" id="QBMC01000282">
    <property type="protein sequence ID" value="PZO08248.1"/>
    <property type="molecule type" value="Genomic_DNA"/>
</dbReference>
<gene>
    <name evidence="1" type="ORF">DCF25_22365</name>
</gene>
<comment type="caution">
    <text evidence="1">The sequence shown here is derived from an EMBL/GenBank/DDBJ whole genome shotgun (WGS) entry which is preliminary data.</text>
</comment>